<organism evidence="1">
    <name type="scientific">Candidatus Kentrum sp. LPFa</name>
    <dbReference type="NCBI Taxonomy" id="2126335"/>
    <lineage>
        <taxon>Bacteria</taxon>
        <taxon>Pseudomonadati</taxon>
        <taxon>Pseudomonadota</taxon>
        <taxon>Gammaproteobacteria</taxon>
        <taxon>Candidatus Kentrum</taxon>
    </lineage>
</organism>
<evidence type="ECO:0000313" key="1">
    <source>
        <dbReference type="EMBL" id="VFK05858.1"/>
    </source>
</evidence>
<accession>A0A450VM23</accession>
<reference evidence="1" key="1">
    <citation type="submission" date="2019-02" db="EMBL/GenBank/DDBJ databases">
        <authorList>
            <person name="Gruber-Vodicka R. H."/>
            <person name="Seah K. B. B."/>
        </authorList>
    </citation>
    <scope>NUCLEOTIDE SEQUENCE</scope>
    <source>
        <strain evidence="1">BECK_S313</strain>
    </source>
</reference>
<sequence length="87" mass="9848">MCITAFLPTGTFTPLGYTGFCPDATEREINELIVLSKIFPVSDYNKRRSCMEGHFSGQPNETTFQLTLTYLRLKYSPSKGHESKFST</sequence>
<dbReference type="EMBL" id="CAADFK010000001">
    <property type="protein sequence ID" value="VFK05858.1"/>
    <property type="molecule type" value="Genomic_DNA"/>
</dbReference>
<protein>
    <submittedName>
        <fullName evidence="1">Uncharacterized protein</fullName>
    </submittedName>
</protein>
<dbReference type="AlphaFoldDB" id="A0A450VM23"/>
<name>A0A450VM23_9GAMM</name>
<proteinExistence type="predicted"/>
<gene>
    <name evidence="1" type="ORF">BECKLPF1236B_GA0070989_100130</name>
</gene>